<dbReference type="RefSeq" id="WP_309858098.1">
    <property type="nucleotide sequence ID" value="NZ_JAVDQJ010000017.1"/>
</dbReference>
<sequence length="298" mass="31305">MNGEANAGLTLTELLVTMAVGTIVISAVLGLVSSAQRLYQVDSARAAVNQNASVAVGALTNDLRQAGERLPRDFPALTVDGASGAERVTVRRGVVDTVLPVCRTVTAGSSSVVFVSMHGAAKGAAAPAGCAATSTEAGLGEWTAYRAANGGSVQAFILDPVTGRGELFMYAGDDGSGQHVRRGAGRWVNDYPVENSPRVYLIEQLVYRQSADTLTRQEGEQPEVPYLPGVTGFDVQPVVSVLGADQVVTGAFPVAPQSWKDLVRLDVTLSARQRVGTRGAERTFTSSLVPRNVFSEDR</sequence>
<dbReference type="Proteomes" id="UP001185331">
    <property type="component" value="Unassembled WGS sequence"/>
</dbReference>
<protein>
    <submittedName>
        <fullName evidence="4">Type IV pilus assembly protein PilW</fullName>
    </submittedName>
</protein>
<gene>
    <name evidence="4" type="ORF">J2Y00_004466</name>
</gene>
<dbReference type="InterPro" id="IPR012902">
    <property type="entry name" value="N_methyl_site"/>
</dbReference>
<evidence type="ECO:0000256" key="1">
    <source>
        <dbReference type="ARBA" id="ARBA00004442"/>
    </source>
</evidence>
<keyword evidence="2" id="KW-0998">Cell outer membrane</keyword>
<dbReference type="NCBIfam" id="TIGR02532">
    <property type="entry name" value="IV_pilin_GFxxxE"/>
    <property type="match status" value="1"/>
</dbReference>
<evidence type="ECO:0000313" key="5">
    <source>
        <dbReference type="Proteomes" id="UP001185331"/>
    </source>
</evidence>
<accession>A0AAE3XI13</accession>
<comment type="caution">
    <text evidence="4">The sequence shown here is derived from an EMBL/GenBank/DDBJ whole genome shotgun (WGS) entry which is preliminary data.</text>
</comment>
<organism evidence="4 5">
    <name type="scientific">Deinococcus soli</name>
    <name type="common">ex Cha et al. 2016</name>
    <dbReference type="NCBI Taxonomy" id="1309411"/>
    <lineage>
        <taxon>Bacteria</taxon>
        <taxon>Thermotogati</taxon>
        <taxon>Deinococcota</taxon>
        <taxon>Deinococci</taxon>
        <taxon>Deinococcales</taxon>
        <taxon>Deinococcaceae</taxon>
        <taxon>Deinococcus</taxon>
    </lineage>
</organism>
<keyword evidence="3" id="KW-0812">Transmembrane</keyword>
<proteinExistence type="predicted"/>
<evidence type="ECO:0000256" key="3">
    <source>
        <dbReference type="SAM" id="Phobius"/>
    </source>
</evidence>
<name>A0AAE3XI13_9DEIO</name>
<reference evidence="4" key="1">
    <citation type="submission" date="2023-07" db="EMBL/GenBank/DDBJ databases">
        <title>Sorghum-associated microbial communities from plants grown in Nebraska, USA.</title>
        <authorList>
            <person name="Schachtman D."/>
        </authorList>
    </citation>
    <scope>NUCLEOTIDE SEQUENCE</scope>
    <source>
        <strain evidence="4">BE330</strain>
    </source>
</reference>
<dbReference type="GO" id="GO:0009279">
    <property type="term" value="C:cell outer membrane"/>
    <property type="evidence" value="ECO:0007669"/>
    <property type="project" value="UniProtKB-SubCell"/>
</dbReference>
<keyword evidence="3" id="KW-0472">Membrane</keyword>
<dbReference type="AlphaFoldDB" id="A0AAE3XI13"/>
<comment type="subcellular location">
    <subcellularLocation>
        <location evidence="1">Cell outer membrane</location>
    </subcellularLocation>
</comment>
<feature type="transmembrane region" description="Helical" evidence="3">
    <location>
        <begin position="14"/>
        <end position="35"/>
    </location>
</feature>
<evidence type="ECO:0000256" key="2">
    <source>
        <dbReference type="ARBA" id="ARBA00023237"/>
    </source>
</evidence>
<keyword evidence="3" id="KW-1133">Transmembrane helix</keyword>
<evidence type="ECO:0000313" key="4">
    <source>
        <dbReference type="EMBL" id="MDR6220839.1"/>
    </source>
</evidence>
<dbReference type="EMBL" id="JAVDQK010000018">
    <property type="protein sequence ID" value="MDR6220839.1"/>
    <property type="molecule type" value="Genomic_DNA"/>
</dbReference>